<keyword evidence="4" id="KW-1185">Reference proteome</keyword>
<feature type="compositionally biased region" description="Basic residues" evidence="1">
    <location>
        <begin position="30"/>
        <end position="41"/>
    </location>
</feature>
<gene>
    <name evidence="3" type="ORF">QYE76_033565</name>
</gene>
<sequence>MESDSDDGSSSTSWGVRVGLRSPRTGTVAARKKKPAPRTRQRVTADFGLHSDFSRGRASTLPRLQGALGKDSSEQLGEAWAKFFHANGISGEKADCPHFREALRLTQQLGKEVQHIPTAAEIDGPCLQAEYDELERYVANWKQRWGRCGVTVMCDSWTGPTGTTILNFMVSCDGRMFFHKSVDATGRMQSVPYLYESVRKVVVEEIGQGFVVQIVTENGSGFKEACGQLIKEYPHIVWQPCAAQTVNLMLKDIGNIPKIDAVVSSAKRICRFFYNHSELHEQMSIKVGELIQPNAARFGTDFVFLQSFVDIQDKLRQWMVLDEWADGSWNRETDYDYTYDCLISRSWWEDVEWVLDIIRPLYSVLQYADSRKIGMHSGFMPRMMAAREELLSLFKEGSEDLKNVIDVVDKRVADLYNDTLMIAAGMLDPEAHYKYDLASNPHYMQTFTIAIQKVADSPANAAEALEQFETFRTSRGRFDKELARHGACKVRPASWWLMYGGEVRILQGYAIRIVSQCMSSSGRERNWSPFALMHTQAKNQLAYEKLHKLVYVRYNLRLRTEESKIDTGEKDGKGNKEFDPCRMMMDVELYDKENPIMDWLNIPRTGSASLTLLDEEDECDPPAPSRAVVDMICKAISSEDALDKPIGAWESKKSGMLDGRKQKRKKGKTATNVEGSSHAMSTRNKKKNLSSSR</sequence>
<proteinExistence type="predicted"/>
<evidence type="ECO:0000256" key="1">
    <source>
        <dbReference type="SAM" id="MobiDB-lite"/>
    </source>
</evidence>
<dbReference type="InterPro" id="IPR012337">
    <property type="entry name" value="RNaseH-like_sf"/>
</dbReference>
<feature type="compositionally biased region" description="Polar residues" evidence="1">
    <location>
        <begin position="669"/>
        <end position="682"/>
    </location>
</feature>
<feature type="region of interest" description="Disordered" evidence="1">
    <location>
        <begin position="647"/>
        <end position="693"/>
    </location>
</feature>
<accession>A0AAD8QWD2</accession>
<dbReference type="SUPFAM" id="SSF53098">
    <property type="entry name" value="Ribonuclease H-like"/>
    <property type="match status" value="1"/>
</dbReference>
<dbReference type="InterPro" id="IPR007021">
    <property type="entry name" value="DUF659"/>
</dbReference>
<name>A0AAD8QWD2_LOLMU</name>
<dbReference type="EMBL" id="JAUUTY010000007">
    <property type="protein sequence ID" value="KAK1609892.1"/>
    <property type="molecule type" value="Genomic_DNA"/>
</dbReference>
<dbReference type="AlphaFoldDB" id="A0AAD8QWD2"/>
<feature type="compositionally biased region" description="Basic and acidic residues" evidence="1">
    <location>
        <begin position="650"/>
        <end position="660"/>
    </location>
</feature>
<comment type="caution">
    <text evidence="3">The sequence shown here is derived from an EMBL/GenBank/DDBJ whole genome shotgun (WGS) entry which is preliminary data.</text>
</comment>
<dbReference type="PANTHER" id="PTHR32166:SF105">
    <property type="entry name" value="HAT DIMERIZATION DOMAIN-CONTAINING PROTEIN"/>
    <property type="match status" value="1"/>
</dbReference>
<feature type="domain" description="DUF659" evidence="2">
    <location>
        <begin position="117"/>
        <end position="269"/>
    </location>
</feature>
<feature type="compositionally biased region" description="Basic residues" evidence="1">
    <location>
        <begin position="683"/>
        <end position="693"/>
    </location>
</feature>
<evidence type="ECO:0000313" key="3">
    <source>
        <dbReference type="EMBL" id="KAK1609892.1"/>
    </source>
</evidence>
<protein>
    <recommendedName>
        <fullName evidence="2">DUF659 domain-containing protein</fullName>
    </recommendedName>
</protein>
<dbReference type="Proteomes" id="UP001231189">
    <property type="component" value="Unassembled WGS sequence"/>
</dbReference>
<evidence type="ECO:0000313" key="4">
    <source>
        <dbReference type="Proteomes" id="UP001231189"/>
    </source>
</evidence>
<evidence type="ECO:0000259" key="2">
    <source>
        <dbReference type="Pfam" id="PF04937"/>
    </source>
</evidence>
<feature type="region of interest" description="Disordered" evidence="1">
    <location>
        <begin position="1"/>
        <end position="43"/>
    </location>
</feature>
<dbReference type="PANTHER" id="PTHR32166">
    <property type="entry name" value="OSJNBA0013A04.12 PROTEIN"/>
    <property type="match status" value="1"/>
</dbReference>
<dbReference type="Pfam" id="PF04937">
    <property type="entry name" value="DUF659"/>
    <property type="match status" value="1"/>
</dbReference>
<organism evidence="3 4">
    <name type="scientific">Lolium multiflorum</name>
    <name type="common">Italian ryegrass</name>
    <name type="synonym">Lolium perenne subsp. multiflorum</name>
    <dbReference type="NCBI Taxonomy" id="4521"/>
    <lineage>
        <taxon>Eukaryota</taxon>
        <taxon>Viridiplantae</taxon>
        <taxon>Streptophyta</taxon>
        <taxon>Embryophyta</taxon>
        <taxon>Tracheophyta</taxon>
        <taxon>Spermatophyta</taxon>
        <taxon>Magnoliopsida</taxon>
        <taxon>Liliopsida</taxon>
        <taxon>Poales</taxon>
        <taxon>Poaceae</taxon>
        <taxon>BOP clade</taxon>
        <taxon>Pooideae</taxon>
        <taxon>Poodae</taxon>
        <taxon>Poeae</taxon>
        <taxon>Poeae Chloroplast Group 2 (Poeae type)</taxon>
        <taxon>Loliodinae</taxon>
        <taxon>Loliinae</taxon>
        <taxon>Lolium</taxon>
    </lineage>
</organism>
<reference evidence="3" key="1">
    <citation type="submission" date="2023-07" db="EMBL/GenBank/DDBJ databases">
        <title>A chromosome-level genome assembly of Lolium multiflorum.</title>
        <authorList>
            <person name="Chen Y."/>
            <person name="Copetti D."/>
            <person name="Kolliker R."/>
            <person name="Studer B."/>
        </authorList>
    </citation>
    <scope>NUCLEOTIDE SEQUENCE</scope>
    <source>
        <strain evidence="3">02402/16</strain>
        <tissue evidence="3">Leaf</tissue>
    </source>
</reference>